<organism evidence="1 2">
    <name type="scientific">Asanoa iriomotensis</name>
    <dbReference type="NCBI Taxonomy" id="234613"/>
    <lineage>
        <taxon>Bacteria</taxon>
        <taxon>Bacillati</taxon>
        <taxon>Actinomycetota</taxon>
        <taxon>Actinomycetes</taxon>
        <taxon>Micromonosporales</taxon>
        <taxon>Micromonosporaceae</taxon>
        <taxon>Asanoa</taxon>
    </lineage>
</organism>
<dbReference type="Proteomes" id="UP000624325">
    <property type="component" value="Unassembled WGS sequence"/>
</dbReference>
<comment type="caution">
    <text evidence="1">The sequence shown here is derived from an EMBL/GenBank/DDBJ whole genome shotgun (WGS) entry which is preliminary data.</text>
</comment>
<reference evidence="1 2" key="1">
    <citation type="submission" date="2021-01" db="EMBL/GenBank/DDBJ databases">
        <title>Whole genome shotgun sequence of Asanoa iriomotensis NBRC 100142.</title>
        <authorList>
            <person name="Komaki H."/>
            <person name="Tamura T."/>
        </authorList>
    </citation>
    <scope>NUCLEOTIDE SEQUENCE [LARGE SCALE GENOMIC DNA]</scope>
    <source>
        <strain evidence="1 2">NBRC 100142</strain>
    </source>
</reference>
<dbReference type="EMBL" id="BONC01000001">
    <property type="protein sequence ID" value="GIF54049.1"/>
    <property type="molecule type" value="Genomic_DNA"/>
</dbReference>
<gene>
    <name evidence="1" type="ORF">Air01nite_01440</name>
</gene>
<name>A0ABQ4BU44_9ACTN</name>
<accession>A0ABQ4BU44</accession>
<evidence type="ECO:0000313" key="1">
    <source>
        <dbReference type="EMBL" id="GIF54049.1"/>
    </source>
</evidence>
<protein>
    <submittedName>
        <fullName evidence="1">Uncharacterized protein</fullName>
    </submittedName>
</protein>
<dbReference type="RefSeq" id="WP_203699770.1">
    <property type="nucleotide sequence ID" value="NZ_BAAALU010000017.1"/>
</dbReference>
<proteinExistence type="predicted"/>
<sequence>MSGDTDRERFADYLAVLGAAGEALRSHTDLVSVGALVKLYGSLLKLDARARRVVGYLEAQTDQPKQVDVAHLDLFHDFFRELDRMGAVVGELDVALLDIYHPGLMAELAAATGQDNDVVYFFNRHLAPKYGLDVADLPPALAHLLANYNSDYGYSAGFGHVEGALLRGRSRRSLRWRSEQDEDPVLLGPEQLRTLGDLVDGLGRLHRAVGGLVRENWRLAELADTRPPTEPTVKVIMGDNYQNITGSTLVNRSLVQESFQQSVDRGDRAAAEALRTVADAIARAGNDVAADHLNAFNEELAKKRPNKALLKTFWTGLVAAMPAITQLTDAVAKIESLF</sequence>
<evidence type="ECO:0000313" key="2">
    <source>
        <dbReference type="Proteomes" id="UP000624325"/>
    </source>
</evidence>
<keyword evidence="2" id="KW-1185">Reference proteome</keyword>